<dbReference type="InterPro" id="IPR034282">
    <property type="entry name" value="CuRO_2_CopA"/>
</dbReference>
<keyword evidence="9" id="KW-1185">Reference proteome</keyword>
<dbReference type="GO" id="GO:0005507">
    <property type="term" value="F:copper ion binding"/>
    <property type="evidence" value="ECO:0007669"/>
    <property type="project" value="InterPro"/>
</dbReference>
<dbReference type="GO" id="GO:0016491">
    <property type="term" value="F:oxidoreductase activity"/>
    <property type="evidence" value="ECO:0007669"/>
    <property type="project" value="UniProtKB-KW"/>
</dbReference>
<accession>A0A917Z9G6</accession>
<dbReference type="InterPro" id="IPR034279">
    <property type="entry name" value="CuRO_3_CopA"/>
</dbReference>
<evidence type="ECO:0000313" key="9">
    <source>
        <dbReference type="Proteomes" id="UP000599578"/>
    </source>
</evidence>
<evidence type="ECO:0000256" key="4">
    <source>
        <dbReference type="SAM" id="SignalP"/>
    </source>
</evidence>
<dbReference type="EMBL" id="BMLT01000001">
    <property type="protein sequence ID" value="GGO76588.1"/>
    <property type="molecule type" value="Genomic_DNA"/>
</dbReference>
<dbReference type="InterPro" id="IPR045087">
    <property type="entry name" value="Cu-oxidase_fam"/>
</dbReference>
<keyword evidence="3" id="KW-0186">Copper</keyword>
<feature type="domain" description="Plastocyanin-like" evidence="7">
    <location>
        <begin position="33"/>
        <end position="142"/>
    </location>
</feature>
<dbReference type="InterPro" id="IPR008972">
    <property type="entry name" value="Cupredoxin"/>
</dbReference>
<dbReference type="InterPro" id="IPR034284">
    <property type="entry name" value="CuRO_1_CopA"/>
</dbReference>
<organism evidence="8 9">
    <name type="scientific">Marinobacterium nitratireducens</name>
    <dbReference type="NCBI Taxonomy" id="518897"/>
    <lineage>
        <taxon>Bacteria</taxon>
        <taxon>Pseudomonadati</taxon>
        <taxon>Pseudomonadota</taxon>
        <taxon>Gammaproteobacteria</taxon>
        <taxon>Oceanospirillales</taxon>
        <taxon>Oceanospirillaceae</taxon>
        <taxon>Marinobacterium</taxon>
    </lineage>
</organism>
<dbReference type="AlphaFoldDB" id="A0A917Z9G6"/>
<reference evidence="8 9" key="1">
    <citation type="journal article" date="2014" name="Int. J. Syst. Evol. Microbiol.">
        <title>Complete genome sequence of Corynebacterium casei LMG S-19264T (=DSM 44701T), isolated from a smear-ripened cheese.</title>
        <authorList>
            <consortium name="US DOE Joint Genome Institute (JGI-PGF)"/>
            <person name="Walter F."/>
            <person name="Albersmeier A."/>
            <person name="Kalinowski J."/>
            <person name="Ruckert C."/>
        </authorList>
    </citation>
    <scope>NUCLEOTIDE SEQUENCE [LARGE SCALE GENOMIC DNA]</scope>
    <source>
        <strain evidence="8 9">CGMCC 1.7286</strain>
    </source>
</reference>
<feature type="domain" description="Plastocyanin-like" evidence="5">
    <location>
        <begin position="223"/>
        <end position="311"/>
    </location>
</feature>
<dbReference type="InterPro" id="IPR011706">
    <property type="entry name" value="Cu-oxidase_C"/>
</dbReference>
<gene>
    <name evidence="8" type="primary">pcoA</name>
    <name evidence="8" type="ORF">GCM10011348_04150</name>
</gene>
<dbReference type="Pfam" id="PF00394">
    <property type="entry name" value="Cu-oxidase"/>
    <property type="match status" value="1"/>
</dbReference>
<evidence type="ECO:0000256" key="1">
    <source>
        <dbReference type="ARBA" id="ARBA00022723"/>
    </source>
</evidence>
<keyword evidence="2" id="KW-0560">Oxidoreductase</keyword>
<dbReference type="PANTHER" id="PTHR11709">
    <property type="entry name" value="MULTI-COPPER OXIDASE"/>
    <property type="match status" value="1"/>
</dbReference>
<dbReference type="PANTHER" id="PTHR11709:SF394">
    <property type="entry name" value="FI03373P-RELATED"/>
    <property type="match status" value="1"/>
</dbReference>
<dbReference type="InterPro" id="IPR002355">
    <property type="entry name" value="Cu_oxidase_Cu_BS"/>
</dbReference>
<name>A0A917Z9G6_9GAMM</name>
<dbReference type="RefSeq" id="WP_188857756.1">
    <property type="nucleotide sequence ID" value="NZ_BMLT01000001.1"/>
</dbReference>
<dbReference type="CDD" id="cd13896">
    <property type="entry name" value="CuRO_3_CopA"/>
    <property type="match status" value="1"/>
</dbReference>
<dbReference type="Proteomes" id="UP000599578">
    <property type="component" value="Unassembled WGS sequence"/>
</dbReference>
<dbReference type="Pfam" id="PF07731">
    <property type="entry name" value="Cu-oxidase_2"/>
    <property type="match status" value="1"/>
</dbReference>
<keyword evidence="4" id="KW-0732">Signal</keyword>
<dbReference type="InterPro" id="IPR006376">
    <property type="entry name" value="Cu-R_CopA"/>
</dbReference>
<evidence type="ECO:0000256" key="3">
    <source>
        <dbReference type="ARBA" id="ARBA00023008"/>
    </source>
</evidence>
<feature type="signal peptide" evidence="4">
    <location>
        <begin position="1"/>
        <end position="23"/>
    </location>
</feature>
<dbReference type="NCBIfam" id="TIGR01480">
    <property type="entry name" value="copper_res_A"/>
    <property type="match status" value="1"/>
</dbReference>
<evidence type="ECO:0000259" key="7">
    <source>
        <dbReference type="Pfam" id="PF07732"/>
    </source>
</evidence>
<evidence type="ECO:0000313" key="8">
    <source>
        <dbReference type="EMBL" id="GGO76588.1"/>
    </source>
</evidence>
<dbReference type="CDD" id="cd13848">
    <property type="entry name" value="CuRO_1_CopA"/>
    <property type="match status" value="1"/>
</dbReference>
<sequence length="647" mass="71157">MLLSCIKKAAPVLASLWSLGALAGTYNLVIDEQPLEIDGKAKNAMTLNGGVPGPTLRFREGEDVTINVTNNLDVDSSIHWHGLLLPYTQDGVPGISFPGIKPGETFTYRFPIVQAGTYWYHSHSGFQEQEGVYGSIVIEPAKREPYRYDREYVVMLSDWSAETGDQIFSNLKGQSDYYNYSQQTLGGFFKDASQDGFAATLRDRLDWGSMRMMPTDIADVSGYSFLVNGKSTDDNWTGLFQPGERVRLRFINASAMTYFDVRIPGLKMTVIQADGNNVQPVGVDEFRIAVAETYDVIVQPKEDRAFSILAESIDRSGFARGTLAPREGMKLALPELRERPLLTMSDMSMASMGGMDHGSMDHSAMNHAAMAPSQSQTVDHAAMGHSQPQPQAMDHAAMGHTQPQPQAMDHAAMGHTQPQPQAMDHAAMGHTQPQPQAMDHAAMGHTQPQPQAMDHAAMGHAPAQPQAMDHAAMGHSSMAAMTDTGGDYAPGSGLTPTAANGGKFLVYGDLKAMTPYADYRAPDREIELRLTGNMERYFWSINGIKFSDAEPVRLTYGERVRIKFVNDTMMMHPMHLHGMWMQLDKGNGRFNPLKHVVNVAPNTTLTVDVPVDAIGEWAFHCHLMYHMASGMFRKIVVEPPAAQAAQM</sequence>
<feature type="domain" description="Plastocyanin-like" evidence="6">
    <location>
        <begin position="520"/>
        <end position="639"/>
    </location>
</feature>
<dbReference type="PROSITE" id="PS00079">
    <property type="entry name" value="MULTICOPPER_OXIDASE1"/>
    <property type="match status" value="1"/>
</dbReference>
<feature type="chain" id="PRO_5036974374" evidence="4">
    <location>
        <begin position="24"/>
        <end position="647"/>
    </location>
</feature>
<dbReference type="GO" id="GO:0042597">
    <property type="term" value="C:periplasmic space"/>
    <property type="evidence" value="ECO:0007669"/>
    <property type="project" value="InterPro"/>
</dbReference>
<dbReference type="SUPFAM" id="SSF49503">
    <property type="entry name" value="Cupredoxins"/>
    <property type="match status" value="3"/>
</dbReference>
<dbReference type="Gene3D" id="2.60.40.420">
    <property type="entry name" value="Cupredoxins - blue copper proteins"/>
    <property type="match status" value="3"/>
</dbReference>
<comment type="caution">
    <text evidence="8">The sequence shown here is derived from an EMBL/GenBank/DDBJ whole genome shotgun (WGS) entry which is preliminary data.</text>
</comment>
<dbReference type="CDD" id="cd13874">
    <property type="entry name" value="CuRO_2_CopA"/>
    <property type="match status" value="1"/>
</dbReference>
<dbReference type="InterPro" id="IPR001117">
    <property type="entry name" value="Cu-oxidase_2nd"/>
</dbReference>
<dbReference type="PROSITE" id="PS00080">
    <property type="entry name" value="MULTICOPPER_OXIDASE2"/>
    <property type="match status" value="1"/>
</dbReference>
<keyword evidence="1" id="KW-0479">Metal-binding</keyword>
<dbReference type="InterPro" id="IPR011707">
    <property type="entry name" value="Cu-oxidase-like_N"/>
</dbReference>
<evidence type="ECO:0000259" key="5">
    <source>
        <dbReference type="Pfam" id="PF00394"/>
    </source>
</evidence>
<dbReference type="InterPro" id="IPR033138">
    <property type="entry name" value="Cu_oxidase_CS"/>
</dbReference>
<evidence type="ECO:0000256" key="2">
    <source>
        <dbReference type="ARBA" id="ARBA00023002"/>
    </source>
</evidence>
<dbReference type="Pfam" id="PF07732">
    <property type="entry name" value="Cu-oxidase_3"/>
    <property type="match status" value="1"/>
</dbReference>
<evidence type="ECO:0000259" key="6">
    <source>
        <dbReference type="Pfam" id="PF07731"/>
    </source>
</evidence>
<proteinExistence type="predicted"/>
<protein>
    <submittedName>
        <fullName evidence="8">Copper resistance protein A</fullName>
    </submittedName>
</protein>